<dbReference type="InterPro" id="IPR052927">
    <property type="entry name" value="DCC_oxidoreductase"/>
</dbReference>
<sequence>MQLPFSVIFLLLSPAFVFCFRSSLRHHSRLTAARLSDANPIFRSPVSSSAVSFSSSMSTSPGARTRPAAVASEDKEAPSKDKDNVNAAELKAQAESIFRDDSRPVVLFDGVCNLCNGAVNFLLKYDSTGKFRMAALQSQAGKALLHRSGREANDISSIVLVTKESEEASFKSDAALRIGRELDWFLFRVLAGAGLCFPRFIRDTAYDWVARNRYALLGKRDTCRYGEKGFEGRFVKDPQ</sequence>
<feature type="compositionally biased region" description="Low complexity" evidence="1">
    <location>
        <begin position="51"/>
        <end position="60"/>
    </location>
</feature>
<dbReference type="InterPro" id="IPR007263">
    <property type="entry name" value="DCC1-like"/>
</dbReference>
<evidence type="ECO:0008006" key="4">
    <source>
        <dbReference type="Google" id="ProtNLM"/>
    </source>
</evidence>
<dbReference type="AlphaFoldDB" id="A0A0G4HJ00"/>
<dbReference type="Pfam" id="PF04134">
    <property type="entry name" value="DCC1-like"/>
    <property type="match status" value="1"/>
</dbReference>
<name>A0A0G4HJ00_9ALVE</name>
<dbReference type="EMBL" id="CDMZ01002817">
    <property type="protein sequence ID" value="CEM44005.1"/>
    <property type="molecule type" value="Genomic_DNA"/>
</dbReference>
<dbReference type="PhylomeDB" id="A0A0G4HJ00"/>
<dbReference type="VEuPathDB" id="CryptoDB:Cvel_7015"/>
<evidence type="ECO:0000313" key="3">
    <source>
        <dbReference type="EMBL" id="CEM44005.1"/>
    </source>
</evidence>
<feature type="chain" id="PRO_5005191516" description="Thiol-disulfide oxidoreductase DCC" evidence="2">
    <location>
        <begin position="20"/>
        <end position="239"/>
    </location>
</feature>
<organism evidence="3">
    <name type="scientific">Chromera velia CCMP2878</name>
    <dbReference type="NCBI Taxonomy" id="1169474"/>
    <lineage>
        <taxon>Eukaryota</taxon>
        <taxon>Sar</taxon>
        <taxon>Alveolata</taxon>
        <taxon>Colpodellida</taxon>
        <taxon>Chromeraceae</taxon>
        <taxon>Chromera</taxon>
    </lineage>
</organism>
<proteinExistence type="predicted"/>
<feature type="compositionally biased region" description="Basic and acidic residues" evidence="1">
    <location>
        <begin position="72"/>
        <end position="84"/>
    </location>
</feature>
<evidence type="ECO:0000256" key="2">
    <source>
        <dbReference type="SAM" id="SignalP"/>
    </source>
</evidence>
<feature type="signal peptide" evidence="2">
    <location>
        <begin position="1"/>
        <end position="19"/>
    </location>
</feature>
<reference evidence="3" key="1">
    <citation type="submission" date="2014-11" db="EMBL/GenBank/DDBJ databases">
        <authorList>
            <person name="Otto D Thomas"/>
            <person name="Naeem Raeece"/>
        </authorList>
    </citation>
    <scope>NUCLEOTIDE SEQUENCE</scope>
</reference>
<dbReference type="PANTHER" id="PTHR33639:SF2">
    <property type="entry name" value="DUF393 DOMAIN-CONTAINING PROTEIN"/>
    <property type="match status" value="1"/>
</dbReference>
<protein>
    <recommendedName>
        <fullName evidence="4">Thiol-disulfide oxidoreductase DCC</fullName>
    </recommendedName>
</protein>
<dbReference type="PANTHER" id="PTHR33639">
    <property type="entry name" value="THIOL-DISULFIDE OXIDOREDUCTASE DCC"/>
    <property type="match status" value="1"/>
</dbReference>
<keyword evidence="2" id="KW-0732">Signal</keyword>
<evidence type="ECO:0000256" key="1">
    <source>
        <dbReference type="SAM" id="MobiDB-lite"/>
    </source>
</evidence>
<gene>
    <name evidence="3" type="ORF">Cvel_7015</name>
</gene>
<feature type="region of interest" description="Disordered" evidence="1">
    <location>
        <begin position="51"/>
        <end position="84"/>
    </location>
</feature>
<accession>A0A0G4HJ00</accession>
<dbReference type="GO" id="GO:0015035">
    <property type="term" value="F:protein-disulfide reductase activity"/>
    <property type="evidence" value="ECO:0007669"/>
    <property type="project" value="InterPro"/>
</dbReference>